<dbReference type="EMBL" id="VJMH01004161">
    <property type="protein sequence ID" value="KAF0703607.1"/>
    <property type="molecule type" value="Genomic_DNA"/>
</dbReference>
<keyword evidence="11" id="KW-1185">Reference proteome</keyword>
<protein>
    <submittedName>
        <fullName evidence="10">Aste57867_24903 protein</fullName>
    </submittedName>
    <submittedName>
        <fullName evidence="7">Aste57867_397 protein</fullName>
    </submittedName>
    <submittedName>
        <fullName evidence="8">Aste57867_6395 protein</fullName>
    </submittedName>
    <submittedName>
        <fullName evidence="9">Aste57867_7597 protein</fullName>
    </submittedName>
</protein>
<evidence type="ECO:0000313" key="9">
    <source>
        <dbReference type="EMBL" id="VFT84505.1"/>
    </source>
</evidence>
<dbReference type="PANTHER" id="PTHR19303:SF73">
    <property type="entry name" value="PROTEIN PDC2"/>
    <property type="match status" value="1"/>
</dbReference>
<feature type="domain" description="HTH CENPB-type" evidence="2">
    <location>
        <begin position="68"/>
        <end position="150"/>
    </location>
</feature>
<dbReference type="EMBL" id="VJMH01007456">
    <property type="protein sequence ID" value="KAF0683050.1"/>
    <property type="molecule type" value="Genomic_DNA"/>
</dbReference>
<evidence type="ECO:0000259" key="2">
    <source>
        <dbReference type="PROSITE" id="PS51253"/>
    </source>
</evidence>
<evidence type="ECO:0000313" key="10">
    <source>
        <dbReference type="EMBL" id="VFU01537.1"/>
    </source>
</evidence>
<evidence type="ECO:0000313" key="8">
    <source>
        <dbReference type="EMBL" id="VFT83390.1"/>
    </source>
</evidence>
<gene>
    <name evidence="10" type="primary">Aste57867_24903</name>
    <name evidence="7" type="synonym">Aste57867_397</name>
    <name evidence="8" type="synonym">Aste57867_6395</name>
    <name evidence="9" type="synonym">Aste57867_7597</name>
    <name evidence="6" type="ORF">As57867_000396</name>
    <name evidence="5" type="ORF">As57867_006380</name>
    <name evidence="4" type="ORF">As57867_007570</name>
    <name evidence="3" type="ORF">As57867_024825</name>
    <name evidence="10" type="ORF">ASTE57867_24903</name>
    <name evidence="7" type="ORF">ASTE57867_397</name>
    <name evidence="8" type="ORF">ASTE57867_6395</name>
    <name evidence="9" type="ORF">ASTE57867_7597</name>
</gene>
<dbReference type="OrthoDB" id="76498at2759"/>
<dbReference type="InterPro" id="IPR004875">
    <property type="entry name" value="DDE_SF_endonuclease_dom"/>
</dbReference>
<dbReference type="EMBL" id="VJMH01002574">
    <property type="protein sequence ID" value="KAF0708292.1"/>
    <property type="molecule type" value="Genomic_DNA"/>
</dbReference>
<name>A0A485LRP4_9STRA</name>
<accession>A0A485LRP4</accession>
<dbReference type="PANTHER" id="PTHR19303">
    <property type="entry name" value="TRANSPOSON"/>
    <property type="match status" value="1"/>
</dbReference>
<organism evidence="10 11">
    <name type="scientific">Aphanomyces stellatus</name>
    <dbReference type="NCBI Taxonomy" id="120398"/>
    <lineage>
        <taxon>Eukaryota</taxon>
        <taxon>Sar</taxon>
        <taxon>Stramenopiles</taxon>
        <taxon>Oomycota</taxon>
        <taxon>Saprolegniomycetes</taxon>
        <taxon>Saprolegniales</taxon>
        <taxon>Verrucalvaceae</taxon>
        <taxon>Aphanomyces</taxon>
    </lineage>
</organism>
<dbReference type="EMBL" id="CAADRA010000018">
    <property type="protein sequence ID" value="VFT77622.1"/>
    <property type="molecule type" value="Genomic_DNA"/>
</dbReference>
<dbReference type="EMBL" id="CAADRA010007482">
    <property type="protein sequence ID" value="VFU01537.1"/>
    <property type="molecule type" value="Genomic_DNA"/>
</dbReference>
<dbReference type="GO" id="GO:0003677">
    <property type="term" value="F:DNA binding"/>
    <property type="evidence" value="ECO:0007669"/>
    <property type="project" value="UniProtKB-KW"/>
</dbReference>
<dbReference type="SMART" id="SM00674">
    <property type="entry name" value="CENPB"/>
    <property type="match status" value="1"/>
</dbReference>
<evidence type="ECO:0000313" key="7">
    <source>
        <dbReference type="EMBL" id="VFT77622.1"/>
    </source>
</evidence>
<evidence type="ECO:0000313" key="3">
    <source>
        <dbReference type="EMBL" id="KAF0683050.1"/>
    </source>
</evidence>
<dbReference type="EMBL" id="CAADRA010004173">
    <property type="protein sequence ID" value="VFT84505.1"/>
    <property type="molecule type" value="Genomic_DNA"/>
</dbReference>
<evidence type="ECO:0000313" key="6">
    <source>
        <dbReference type="EMBL" id="KAF0720342.1"/>
    </source>
</evidence>
<reference evidence="10 11" key="1">
    <citation type="submission" date="2019-03" db="EMBL/GenBank/DDBJ databases">
        <authorList>
            <person name="Gaulin E."/>
            <person name="Dumas B."/>
        </authorList>
    </citation>
    <scope>NUCLEOTIDE SEQUENCE [LARGE SCALE GENOMIC DNA]</scope>
    <source>
        <strain evidence="10">CBS 568.67</strain>
    </source>
</reference>
<proteinExistence type="predicted"/>
<dbReference type="Proteomes" id="UP000332933">
    <property type="component" value="Unassembled WGS sequence"/>
</dbReference>
<dbReference type="InterPro" id="IPR006600">
    <property type="entry name" value="HTH_CenpB_DNA-bd_dom"/>
</dbReference>
<reference evidence="3" key="2">
    <citation type="submission" date="2019-06" db="EMBL/GenBank/DDBJ databases">
        <title>Genomics analysis of Aphanomyces spp. identifies a new class of oomycete effector associated with host adaptation.</title>
        <authorList>
            <person name="Gaulin E."/>
        </authorList>
    </citation>
    <scope>NUCLEOTIDE SEQUENCE</scope>
    <source>
        <strain evidence="3">CBS 578.67</strain>
    </source>
</reference>
<dbReference type="GO" id="GO:0005634">
    <property type="term" value="C:nucleus"/>
    <property type="evidence" value="ECO:0007669"/>
    <property type="project" value="TreeGrafter"/>
</dbReference>
<dbReference type="AlphaFoldDB" id="A0A485LRP4"/>
<dbReference type="InterPro" id="IPR050863">
    <property type="entry name" value="CenT-Element_Derived"/>
</dbReference>
<evidence type="ECO:0000313" key="5">
    <source>
        <dbReference type="EMBL" id="KAF0708292.1"/>
    </source>
</evidence>
<evidence type="ECO:0000313" key="11">
    <source>
        <dbReference type="Proteomes" id="UP000332933"/>
    </source>
</evidence>
<dbReference type="InterPro" id="IPR009057">
    <property type="entry name" value="Homeodomain-like_sf"/>
</dbReference>
<dbReference type="Pfam" id="PF03184">
    <property type="entry name" value="DDE_1"/>
    <property type="match status" value="1"/>
</dbReference>
<evidence type="ECO:0000256" key="1">
    <source>
        <dbReference type="ARBA" id="ARBA00023125"/>
    </source>
</evidence>
<dbReference type="EMBL" id="CAADRA010002576">
    <property type="protein sequence ID" value="VFT83390.1"/>
    <property type="molecule type" value="Genomic_DNA"/>
</dbReference>
<keyword evidence="1" id="KW-0238">DNA-binding</keyword>
<dbReference type="PROSITE" id="PS51253">
    <property type="entry name" value="HTH_CENPB"/>
    <property type="match status" value="1"/>
</dbReference>
<dbReference type="SUPFAM" id="SSF46689">
    <property type="entry name" value="Homeodomain-like"/>
    <property type="match status" value="1"/>
</dbReference>
<dbReference type="Pfam" id="PF03221">
    <property type="entry name" value="HTH_Tnp_Tc5"/>
    <property type="match status" value="1"/>
</dbReference>
<sequence>MASPASRMRLTIEQKRALLEYRMANPHVKGIDLRRWAHTTFNLSRDPAKSTMSAWLHSDVNVEGIHPKHKSKQQPQTPKLERKLIQWIQKCEKWCVPIVSGPTIRVKAMQIRDQMLASDDHDDPNKLLSLTFSNGWLHRFQMRHNLKSRRVYGEAASANAETIDDGKMKLRSITAGYEKKDIFNLDETAYFYCSNQSKTICTKGIPGRKKVKKRITVAVTSNADGSSKWPLLFIGTAKQPRCFGQSTADDLGVDYTASRKGWMTRDVFGHWIEDFDATMRLQNRHVLLLLDNASPHRYDGHLSNVTVHMLPPNTTAFLQPQDAGIIQAFKARIGVLRSTFLVERFDKLVESVDESDKENFGSLVNKLHEVTLLQALEWAKEAWHGVTQQTIVNCWRHTGILDEEVYELIDSMRNL</sequence>
<evidence type="ECO:0000313" key="4">
    <source>
        <dbReference type="EMBL" id="KAF0703607.1"/>
    </source>
</evidence>
<dbReference type="EMBL" id="VJMH01000018">
    <property type="protein sequence ID" value="KAF0720342.1"/>
    <property type="molecule type" value="Genomic_DNA"/>
</dbReference>
<dbReference type="Gene3D" id="1.10.10.60">
    <property type="entry name" value="Homeodomain-like"/>
    <property type="match status" value="1"/>
</dbReference>